<feature type="transmembrane region" description="Helical" evidence="2">
    <location>
        <begin position="48"/>
        <end position="74"/>
    </location>
</feature>
<feature type="transmembrane region" description="Helical" evidence="2">
    <location>
        <begin position="195"/>
        <end position="216"/>
    </location>
</feature>
<evidence type="ECO:0000313" key="3">
    <source>
        <dbReference type="EMBL" id="CUG87357.1"/>
    </source>
</evidence>
<feature type="transmembrane region" description="Helical" evidence="2">
    <location>
        <begin position="257"/>
        <end position="284"/>
    </location>
</feature>
<evidence type="ECO:0000256" key="2">
    <source>
        <dbReference type="SAM" id="Phobius"/>
    </source>
</evidence>
<feature type="transmembrane region" description="Helical" evidence="2">
    <location>
        <begin position="330"/>
        <end position="353"/>
    </location>
</feature>
<keyword evidence="2" id="KW-0472">Membrane</keyword>
<feature type="region of interest" description="Disordered" evidence="1">
    <location>
        <begin position="632"/>
        <end position="692"/>
    </location>
</feature>
<reference evidence="4" key="1">
    <citation type="submission" date="2015-09" db="EMBL/GenBank/DDBJ databases">
        <authorList>
            <consortium name="Pathogen Informatics"/>
        </authorList>
    </citation>
    <scope>NUCLEOTIDE SEQUENCE [LARGE SCALE GENOMIC DNA]</scope>
    <source>
        <strain evidence="4">Lake Konstanz</strain>
    </source>
</reference>
<feature type="compositionally biased region" description="Low complexity" evidence="1">
    <location>
        <begin position="398"/>
        <end position="419"/>
    </location>
</feature>
<feature type="compositionally biased region" description="Polar residues" evidence="1">
    <location>
        <begin position="420"/>
        <end position="431"/>
    </location>
</feature>
<evidence type="ECO:0000256" key="1">
    <source>
        <dbReference type="SAM" id="MobiDB-lite"/>
    </source>
</evidence>
<name>A0A0S4JBN1_BODSA</name>
<evidence type="ECO:0000313" key="4">
    <source>
        <dbReference type="Proteomes" id="UP000051952"/>
    </source>
</evidence>
<dbReference type="Proteomes" id="UP000051952">
    <property type="component" value="Unassembled WGS sequence"/>
</dbReference>
<dbReference type="OrthoDB" id="252389at2759"/>
<keyword evidence="4" id="KW-1185">Reference proteome</keyword>
<proteinExistence type="predicted"/>
<feature type="compositionally biased region" description="Low complexity" evidence="1">
    <location>
        <begin position="1"/>
        <end position="17"/>
    </location>
</feature>
<keyword evidence="2" id="KW-1133">Transmembrane helix</keyword>
<protein>
    <submittedName>
        <fullName evidence="3">Membrane-associated protein, putative</fullName>
    </submittedName>
</protein>
<feature type="region of interest" description="Disordered" evidence="1">
    <location>
        <begin position="398"/>
        <end position="464"/>
    </location>
</feature>
<organism evidence="3 4">
    <name type="scientific">Bodo saltans</name>
    <name type="common">Flagellated protozoan</name>
    <dbReference type="NCBI Taxonomy" id="75058"/>
    <lineage>
        <taxon>Eukaryota</taxon>
        <taxon>Discoba</taxon>
        <taxon>Euglenozoa</taxon>
        <taxon>Kinetoplastea</taxon>
        <taxon>Metakinetoplastina</taxon>
        <taxon>Eubodonida</taxon>
        <taxon>Bodonidae</taxon>
        <taxon>Bodo</taxon>
    </lineage>
</organism>
<feature type="region of interest" description="Disordered" evidence="1">
    <location>
        <begin position="784"/>
        <end position="821"/>
    </location>
</feature>
<keyword evidence="2" id="KW-0812">Transmembrane</keyword>
<accession>A0A0S4JBN1</accession>
<dbReference type="VEuPathDB" id="TriTrypDB:BSAL_09730"/>
<dbReference type="AlphaFoldDB" id="A0A0S4JBN1"/>
<dbReference type="EMBL" id="CYKH01001501">
    <property type="protein sequence ID" value="CUG87357.1"/>
    <property type="molecule type" value="Genomic_DNA"/>
</dbReference>
<feature type="region of interest" description="Disordered" evidence="1">
    <location>
        <begin position="1"/>
        <end position="36"/>
    </location>
</feature>
<gene>
    <name evidence="3" type="ORF">BSAL_09730</name>
</gene>
<sequence>MVTRGPPRADAATAPPASNLSKGVRQRPASANRSRTLGTYRSKTVPAFILQCLTGLSMLLCVAVTILATVSILLPRLYYVEGSRGVSLPASEIFIDPTNASVPLGDVVLMPDFNAYIGIAVVCYGGDWSCTNRDDHTFSPLPSTTIGYISSDLILPNISSAVLDLTSGGPLDASLKRGAEACGKNSGRAVNLKNLLVLAVCVAAVVSFLVLIPTTVLQMRLVETERVVNAVDSVDVEFVIDKSNMVVMERATGDREIFWIVLPTLLSLLCCAAMVTAMILIVVLDSELYCDGDGDVCKVITTQLEAFVVKWSNVSVSQYHFSCGRGASMYAIWVGLAMACCMFLSTMCLLLMFHCGKRRAFLEVVQERIKEMQHQHSVIAMSVAHGVPIVAEGAAPRSAAAQRPASPLSRPRSPSIASSNGSAMQDLQRTSPVRAPPPPPGRKMKPLRSAAAYSPRERSASQDEAGVLADELASIAQQRMDLVVKQEAIQRAEIASGEKVRFVGSFGLIKRKAWRVERAVSLHNWCLDWYYGPLLDLLVEETFRRQELIRKWLEKLLERSSRFPDDANGEPFACRLTDVDEALGWASPYRLDGDGVGSTHTNPQDSPYSPISRLRGLPYFEEQWRRIMDSPTRRYYDPNYGAPTSNAGRRRGGGDGSSVEVSSASDDDSPRHHHDLLMRTATPGNSSRVLATPPRDRYSALRESRELYPVLYSPRQIPNHEGQPSPLDFRAITKATDDLRKAYEDAVRKSSSRPAFDRGVNASRDAALDFQHAIARSQAGLAANPPVGAGVPPPASATPRIPQPSLTAPRHWEDKPDSSWGHAAVAQRLAELSKYTNSANADAEDDDDLR</sequence>